<evidence type="ECO:0000313" key="4">
    <source>
        <dbReference type="Proteomes" id="UP001327027"/>
    </source>
</evidence>
<dbReference type="EMBL" id="JAYKLX010000003">
    <property type="protein sequence ID" value="MEB3345396.1"/>
    <property type="molecule type" value="Genomic_DNA"/>
</dbReference>
<proteinExistence type="inferred from homology"/>
<reference evidence="3 4" key="1">
    <citation type="journal article" date="2013" name="Int. J. Syst. Evol. Microbiol.">
        <title>Aquimarina gracilis sp. nov., isolated from the gut microflora of a mussel, Mytilus coruscus, and emended description of Aquimarina spongiae.</title>
        <authorList>
            <person name="Park S.C."/>
            <person name="Choe H.N."/>
            <person name="Baik K.S."/>
            <person name="Seong C.N."/>
        </authorList>
    </citation>
    <scope>NUCLEOTIDE SEQUENCE [LARGE SCALE GENOMIC DNA]</scope>
    <source>
        <strain evidence="3 4">PSC32</strain>
    </source>
</reference>
<dbReference type="InterPro" id="IPR052042">
    <property type="entry name" value="Tail_sheath_structural"/>
</dbReference>
<dbReference type="Proteomes" id="UP001327027">
    <property type="component" value="Unassembled WGS sequence"/>
</dbReference>
<protein>
    <submittedName>
        <fullName evidence="3">Phage tail sheath C-terminal domain-containing protein</fullName>
    </submittedName>
</protein>
<feature type="domain" description="Tail sheath protein C-terminal" evidence="2">
    <location>
        <begin position="361"/>
        <end position="465"/>
    </location>
</feature>
<comment type="similarity">
    <text evidence="1">Belongs to the myoviridae tail sheath protein family.</text>
</comment>
<accession>A0ABU5ZUC5</accession>
<dbReference type="InterPro" id="IPR020287">
    <property type="entry name" value="Tail_sheath_C"/>
</dbReference>
<comment type="caution">
    <text evidence="3">The sequence shown here is derived from an EMBL/GenBank/DDBJ whole genome shotgun (WGS) entry which is preliminary data.</text>
</comment>
<dbReference type="Gene3D" id="3.40.50.11780">
    <property type="match status" value="1"/>
</dbReference>
<evidence type="ECO:0000259" key="2">
    <source>
        <dbReference type="Pfam" id="PF17482"/>
    </source>
</evidence>
<sequence>MKYNTPGVYIEEIPKLPPSIAQVETAIPAFIGYTEKAIDERTGEELLLEPKRIRSLLEYERLYGMPAVETGLKVKIEDPESPTPVIQPSIDKALESKYKMYYALQMFFANGGGPCWIVAVGDYSSGVVSNDALEDGLNATEKIDEITLYLYPDAQGIVDQASFYGLYSATLDMCAELQDRFAVIDIWPDPQNPDIIDHVEGLRSDQGGITGEEDTLKYGAAYFPNLETTLNYYYGGEGPGDGNVTIEGTGITAANLADLKTENNALYFQAQNALRILPMEMPPSPGVVGQYATVDNARGVWKAPANVGVDLAIRPMVKITDKQQQGLNVHVNGGKSVNAIRSFVGRGSAIIWGARTLAGNSNEWRYVSVRRFFNMVEESVKKATIQFVFEPNDINTWSRVKSMIDNFLVQQWRAGALMGTTPEEAFFVKVGLNETMDEVDIWEGRMIVEIGMAVVRPAEFIILRFSHKMLSE</sequence>
<name>A0ABU5ZUC5_9FLAO</name>
<dbReference type="Pfam" id="PF17482">
    <property type="entry name" value="Phage_sheath_1C"/>
    <property type="match status" value="1"/>
</dbReference>
<evidence type="ECO:0000256" key="1">
    <source>
        <dbReference type="ARBA" id="ARBA00008005"/>
    </source>
</evidence>
<dbReference type="PANTHER" id="PTHR35861">
    <property type="match status" value="1"/>
</dbReference>
<organism evidence="3 4">
    <name type="scientific">Aquimarina gracilis</name>
    <dbReference type="NCBI Taxonomy" id="874422"/>
    <lineage>
        <taxon>Bacteria</taxon>
        <taxon>Pseudomonadati</taxon>
        <taxon>Bacteroidota</taxon>
        <taxon>Flavobacteriia</taxon>
        <taxon>Flavobacteriales</taxon>
        <taxon>Flavobacteriaceae</taxon>
        <taxon>Aquimarina</taxon>
    </lineage>
</organism>
<evidence type="ECO:0000313" key="3">
    <source>
        <dbReference type="EMBL" id="MEB3345396.1"/>
    </source>
</evidence>
<dbReference type="RefSeq" id="WP_324179421.1">
    <property type="nucleotide sequence ID" value="NZ_BAABAW010000007.1"/>
</dbReference>
<dbReference type="PANTHER" id="PTHR35861:SF1">
    <property type="entry name" value="PHAGE TAIL SHEATH PROTEIN"/>
    <property type="match status" value="1"/>
</dbReference>
<keyword evidence="4" id="KW-1185">Reference proteome</keyword>
<gene>
    <name evidence="3" type="ORF">U6A24_08005</name>
</gene>